<name>A0A2J6T9C7_9HELO</name>
<dbReference type="Proteomes" id="UP000235371">
    <property type="component" value="Unassembled WGS sequence"/>
</dbReference>
<dbReference type="AlphaFoldDB" id="A0A2J6T9C7"/>
<evidence type="ECO:0000256" key="1">
    <source>
        <dbReference type="SAM" id="MobiDB-lite"/>
    </source>
</evidence>
<feature type="compositionally biased region" description="Acidic residues" evidence="1">
    <location>
        <begin position="69"/>
        <end position="81"/>
    </location>
</feature>
<gene>
    <name evidence="2" type="ORF">K444DRAFT_663694</name>
</gene>
<feature type="region of interest" description="Disordered" evidence="1">
    <location>
        <begin position="68"/>
        <end position="124"/>
    </location>
</feature>
<keyword evidence="3" id="KW-1185">Reference proteome</keyword>
<dbReference type="GeneID" id="36594937"/>
<dbReference type="EMBL" id="KZ613813">
    <property type="protein sequence ID" value="PMD59627.1"/>
    <property type="molecule type" value="Genomic_DNA"/>
</dbReference>
<organism evidence="2 3">
    <name type="scientific">Hyaloscypha bicolor E</name>
    <dbReference type="NCBI Taxonomy" id="1095630"/>
    <lineage>
        <taxon>Eukaryota</taxon>
        <taxon>Fungi</taxon>
        <taxon>Dikarya</taxon>
        <taxon>Ascomycota</taxon>
        <taxon>Pezizomycotina</taxon>
        <taxon>Leotiomycetes</taxon>
        <taxon>Helotiales</taxon>
        <taxon>Hyaloscyphaceae</taxon>
        <taxon>Hyaloscypha</taxon>
        <taxon>Hyaloscypha bicolor</taxon>
    </lineage>
</organism>
<dbReference type="RefSeq" id="XP_024736531.1">
    <property type="nucleotide sequence ID" value="XM_024886860.1"/>
</dbReference>
<evidence type="ECO:0000313" key="2">
    <source>
        <dbReference type="EMBL" id="PMD59627.1"/>
    </source>
</evidence>
<protein>
    <submittedName>
        <fullName evidence="2">Uncharacterized protein</fullName>
    </submittedName>
</protein>
<reference evidence="2 3" key="1">
    <citation type="submission" date="2016-04" db="EMBL/GenBank/DDBJ databases">
        <title>A degradative enzymes factory behind the ericoid mycorrhizal symbiosis.</title>
        <authorList>
            <consortium name="DOE Joint Genome Institute"/>
            <person name="Martino E."/>
            <person name="Morin E."/>
            <person name="Grelet G."/>
            <person name="Kuo A."/>
            <person name="Kohler A."/>
            <person name="Daghino S."/>
            <person name="Barry K."/>
            <person name="Choi C."/>
            <person name="Cichocki N."/>
            <person name="Clum A."/>
            <person name="Copeland A."/>
            <person name="Hainaut M."/>
            <person name="Haridas S."/>
            <person name="Labutti K."/>
            <person name="Lindquist E."/>
            <person name="Lipzen A."/>
            <person name="Khouja H.-R."/>
            <person name="Murat C."/>
            <person name="Ohm R."/>
            <person name="Olson A."/>
            <person name="Spatafora J."/>
            <person name="Veneault-Fourrey C."/>
            <person name="Henrissat B."/>
            <person name="Grigoriev I."/>
            <person name="Martin F."/>
            <person name="Perotto S."/>
        </authorList>
    </citation>
    <scope>NUCLEOTIDE SEQUENCE [LARGE SCALE GENOMIC DNA]</scope>
    <source>
        <strain evidence="2 3">E</strain>
    </source>
</reference>
<dbReference type="InParanoid" id="A0A2J6T9C7"/>
<accession>A0A2J6T9C7</accession>
<evidence type="ECO:0000313" key="3">
    <source>
        <dbReference type="Proteomes" id="UP000235371"/>
    </source>
</evidence>
<sequence>MATVLPGCGGCRADIRIGLDGREELIRYITETRLDLVIGIVGQYLECFDSKSRFKLLNYICVSKLPTPEENDDDYDEDEDIPATKPQPSGRKARRSNATPKQKLVDDSKPITPKPIAPKPKQVASKLERFEVPPGYFKTAAGTFKDEITKKVYDIPPGFALTQDGLFVEDSGEEE</sequence>
<proteinExistence type="predicted"/>